<evidence type="ECO:0000256" key="3">
    <source>
        <dbReference type="ARBA" id="ARBA00022833"/>
    </source>
</evidence>
<dbReference type="PANTHER" id="PTHR15898:SF13">
    <property type="entry name" value="BIFUNCTIONAL APOPTOSIS REGULATOR"/>
    <property type="match status" value="1"/>
</dbReference>
<dbReference type="InterPro" id="IPR001841">
    <property type="entry name" value="Znf_RING"/>
</dbReference>
<dbReference type="InterPro" id="IPR013761">
    <property type="entry name" value="SAM/pointed_sf"/>
</dbReference>
<keyword evidence="8" id="KW-1185">Reference proteome</keyword>
<dbReference type="Gene3D" id="1.10.150.50">
    <property type="entry name" value="Transcription Factor, Ets-1"/>
    <property type="match status" value="1"/>
</dbReference>
<dbReference type="SUPFAM" id="SSF57850">
    <property type="entry name" value="RING/U-box"/>
    <property type="match status" value="1"/>
</dbReference>
<name>A0AA88J3M3_TACVA</name>
<comment type="caution">
    <text evidence="7">The sequence shown here is derived from an EMBL/GenBank/DDBJ whole genome shotgun (WGS) entry which is preliminary data.</text>
</comment>
<evidence type="ECO:0000256" key="1">
    <source>
        <dbReference type="ARBA" id="ARBA00022723"/>
    </source>
</evidence>
<evidence type="ECO:0000259" key="6">
    <source>
        <dbReference type="PROSITE" id="PS50105"/>
    </source>
</evidence>
<dbReference type="InterPro" id="IPR013083">
    <property type="entry name" value="Znf_RING/FYVE/PHD"/>
</dbReference>
<dbReference type="GO" id="GO:0061630">
    <property type="term" value="F:ubiquitin protein ligase activity"/>
    <property type="evidence" value="ECO:0007669"/>
    <property type="project" value="TreeGrafter"/>
</dbReference>
<dbReference type="Proteomes" id="UP001187315">
    <property type="component" value="Unassembled WGS sequence"/>
</dbReference>
<evidence type="ECO:0000259" key="5">
    <source>
        <dbReference type="PROSITE" id="PS50089"/>
    </source>
</evidence>
<dbReference type="GO" id="GO:0043161">
    <property type="term" value="P:proteasome-mediated ubiquitin-dependent protein catabolic process"/>
    <property type="evidence" value="ECO:0007669"/>
    <property type="project" value="TreeGrafter"/>
</dbReference>
<dbReference type="SMART" id="SM00184">
    <property type="entry name" value="RING"/>
    <property type="match status" value="1"/>
</dbReference>
<feature type="domain" description="RING-type" evidence="5">
    <location>
        <begin position="40"/>
        <end position="80"/>
    </location>
</feature>
<dbReference type="SUPFAM" id="SSF47769">
    <property type="entry name" value="SAM/Pointed domain"/>
    <property type="match status" value="1"/>
</dbReference>
<keyword evidence="3" id="KW-0862">Zinc</keyword>
<sequence>MFSALEGSTDVECEVPMSDPEIRTQSASGESGVLEYVLSCHCCYDVLVNPTTLTCGHSFCRHCLALWWESSHRTECPECREPWHGFPKVTILLRDAVEKLHGADVRRRCEEIQSNVSISRSLLAFQRFGDEQSNQKSVSGRAGSFCSGVFLTLSCIMVMLLMYRWSSGGMYNDNLVSKPINRWTVDDVTLWMEQLGSWTSQYRETFLQEQVNGRLLNLLGDEELLSAPFLMENPSHRRALLQDLYRVQNLGVKPPRDLWEYKAANEGKFVFLVYALKDSPRLTFLLLYLFDYEGSFLPLIHTCCPTHSEQNDLTEWVWPSWWQWAWLVVKWLVMPYQLMAEFAFDWLSVHYWTSRIVIVNAVLLSLQEGYAVWSSWRRGELRMLPHRVFAYVWRMGIHSIIFLFLWRLLPQCVWNGLFYWGFYCSPAFNTHAIVKQLLRHTPTHQA</sequence>
<organism evidence="7 8">
    <name type="scientific">Tachysurus vachellii</name>
    <name type="common">Darkbarbel catfish</name>
    <name type="synonym">Pelteobagrus vachellii</name>
    <dbReference type="NCBI Taxonomy" id="175792"/>
    <lineage>
        <taxon>Eukaryota</taxon>
        <taxon>Metazoa</taxon>
        <taxon>Chordata</taxon>
        <taxon>Craniata</taxon>
        <taxon>Vertebrata</taxon>
        <taxon>Euteleostomi</taxon>
        <taxon>Actinopterygii</taxon>
        <taxon>Neopterygii</taxon>
        <taxon>Teleostei</taxon>
        <taxon>Ostariophysi</taxon>
        <taxon>Siluriformes</taxon>
        <taxon>Bagridae</taxon>
        <taxon>Tachysurus</taxon>
    </lineage>
</organism>
<dbReference type="Gene3D" id="3.30.40.10">
    <property type="entry name" value="Zinc/RING finger domain, C3HC4 (zinc finger)"/>
    <property type="match status" value="1"/>
</dbReference>
<dbReference type="InterPro" id="IPR017907">
    <property type="entry name" value="Znf_RING_CS"/>
</dbReference>
<evidence type="ECO:0000313" key="7">
    <source>
        <dbReference type="EMBL" id="KAK2818357.1"/>
    </source>
</evidence>
<protein>
    <recommendedName>
        <fullName evidence="9">Bifunctional apoptosis regulator</fullName>
    </recommendedName>
</protein>
<dbReference type="PROSITE" id="PS50105">
    <property type="entry name" value="SAM_DOMAIN"/>
    <property type="match status" value="1"/>
</dbReference>
<evidence type="ECO:0000256" key="4">
    <source>
        <dbReference type="PROSITE-ProRule" id="PRU00175"/>
    </source>
</evidence>
<accession>A0AA88J3M3</accession>
<reference evidence="7" key="1">
    <citation type="submission" date="2023-08" db="EMBL/GenBank/DDBJ databases">
        <title>Pelteobagrus vachellii genome.</title>
        <authorList>
            <person name="Liu H."/>
        </authorList>
    </citation>
    <scope>NUCLEOTIDE SEQUENCE</scope>
    <source>
        <strain evidence="7">PRFRI_2022a</strain>
        <tissue evidence="7">Muscle</tissue>
    </source>
</reference>
<feature type="domain" description="SAM" evidence="6">
    <location>
        <begin position="183"/>
        <end position="250"/>
    </location>
</feature>
<dbReference type="AlphaFoldDB" id="A0AA88J3M3"/>
<proteinExistence type="predicted"/>
<dbReference type="EMBL" id="JAVHJS010000024">
    <property type="protein sequence ID" value="KAK2818357.1"/>
    <property type="molecule type" value="Genomic_DNA"/>
</dbReference>
<dbReference type="SMART" id="SM00454">
    <property type="entry name" value="SAM"/>
    <property type="match status" value="1"/>
</dbReference>
<evidence type="ECO:0008006" key="9">
    <source>
        <dbReference type="Google" id="ProtNLM"/>
    </source>
</evidence>
<dbReference type="PROSITE" id="PS00518">
    <property type="entry name" value="ZF_RING_1"/>
    <property type="match status" value="1"/>
</dbReference>
<dbReference type="GO" id="GO:0005634">
    <property type="term" value="C:nucleus"/>
    <property type="evidence" value="ECO:0007669"/>
    <property type="project" value="TreeGrafter"/>
</dbReference>
<dbReference type="PANTHER" id="PTHR15898">
    <property type="entry name" value="BIFUNCTIONAL APOPTOSIS REGULATOR"/>
    <property type="match status" value="1"/>
</dbReference>
<dbReference type="GO" id="GO:0008270">
    <property type="term" value="F:zinc ion binding"/>
    <property type="evidence" value="ECO:0007669"/>
    <property type="project" value="UniProtKB-KW"/>
</dbReference>
<dbReference type="InterPro" id="IPR001660">
    <property type="entry name" value="SAM"/>
</dbReference>
<keyword evidence="1" id="KW-0479">Metal-binding</keyword>
<dbReference type="Pfam" id="PF00536">
    <property type="entry name" value="SAM_1"/>
    <property type="match status" value="1"/>
</dbReference>
<evidence type="ECO:0000256" key="2">
    <source>
        <dbReference type="ARBA" id="ARBA00022771"/>
    </source>
</evidence>
<gene>
    <name evidence="7" type="ORF">Q7C36_022290</name>
</gene>
<dbReference type="PROSITE" id="PS50089">
    <property type="entry name" value="ZF_RING_2"/>
    <property type="match status" value="1"/>
</dbReference>
<keyword evidence="2 4" id="KW-0863">Zinc-finger</keyword>
<evidence type="ECO:0000313" key="8">
    <source>
        <dbReference type="Proteomes" id="UP001187315"/>
    </source>
</evidence>
<dbReference type="Pfam" id="PF15227">
    <property type="entry name" value="zf-C3HC4_4"/>
    <property type="match status" value="1"/>
</dbReference>
<dbReference type="CDD" id="cd16497">
    <property type="entry name" value="RING-HC_BAR"/>
    <property type="match status" value="1"/>
</dbReference>